<dbReference type="EMBL" id="OMOF01000312">
    <property type="protein sequence ID" value="SPF47157.1"/>
    <property type="molecule type" value="Genomic_DNA"/>
</dbReference>
<dbReference type="Pfam" id="PF06114">
    <property type="entry name" value="Peptidase_M78"/>
    <property type="match status" value="1"/>
</dbReference>
<organism evidence="2 3">
    <name type="scientific">Candidatus Desulfosporosinus infrequens</name>
    <dbReference type="NCBI Taxonomy" id="2043169"/>
    <lineage>
        <taxon>Bacteria</taxon>
        <taxon>Bacillati</taxon>
        <taxon>Bacillota</taxon>
        <taxon>Clostridia</taxon>
        <taxon>Eubacteriales</taxon>
        <taxon>Desulfitobacteriaceae</taxon>
        <taxon>Desulfosporosinus</taxon>
    </lineage>
</organism>
<name>A0A2U3L5J2_9FIRM</name>
<dbReference type="PANTHER" id="PTHR43236">
    <property type="entry name" value="ANTITOXIN HIGA1"/>
    <property type="match status" value="1"/>
</dbReference>
<dbReference type="Gene3D" id="1.10.10.2910">
    <property type="match status" value="1"/>
</dbReference>
<reference evidence="3" key="1">
    <citation type="submission" date="2018-02" db="EMBL/GenBank/DDBJ databases">
        <authorList>
            <person name="Hausmann B."/>
        </authorList>
    </citation>
    <scope>NUCLEOTIDE SEQUENCE [LARGE SCALE GENOMIC DNA]</scope>
    <source>
        <strain evidence="3">Peat soil MAG SbF1</strain>
    </source>
</reference>
<feature type="domain" description="IrrE N-terminal-like" evidence="1">
    <location>
        <begin position="39"/>
        <end position="161"/>
    </location>
</feature>
<sequence>MIDKMALSNKVSSVRKKLGEDNTSPIDIFALMYTTENVTLVKYPLGEKISGACLKNNTSAVIAVNSSMSIGRQRFSLAHELYHLYFDKDMISTICPSKIGGGNQTEKSADQFASYLLMPPAALYEKIQEIKSAENRKLTVKDVIKLEQYFGVSRKAMLFRLQEEGELSQSDAADMQKDVIISAAKLGYDTSLYKPTPENENKGTYGYYIKQAENLLQSDIISTGKYEEWLLDAFRDDIVYGDDMEGGELID</sequence>
<proteinExistence type="predicted"/>
<gene>
    <name evidence="2" type="ORF">SBF1_380018</name>
</gene>
<protein>
    <recommendedName>
        <fullName evidence="1">IrrE N-terminal-like domain-containing protein</fullName>
    </recommendedName>
</protein>
<dbReference type="Proteomes" id="UP000238916">
    <property type="component" value="Unassembled WGS sequence"/>
</dbReference>
<dbReference type="PANTHER" id="PTHR43236:SF1">
    <property type="entry name" value="BLL7220 PROTEIN"/>
    <property type="match status" value="1"/>
</dbReference>
<dbReference type="InterPro" id="IPR010359">
    <property type="entry name" value="IrrE_HExxH"/>
</dbReference>
<dbReference type="InterPro" id="IPR052345">
    <property type="entry name" value="Rad_response_metalloprotease"/>
</dbReference>
<dbReference type="AlphaFoldDB" id="A0A2U3L5J2"/>
<accession>A0A2U3L5J2</accession>
<evidence type="ECO:0000313" key="3">
    <source>
        <dbReference type="Proteomes" id="UP000238916"/>
    </source>
</evidence>
<evidence type="ECO:0000313" key="2">
    <source>
        <dbReference type="EMBL" id="SPF47157.1"/>
    </source>
</evidence>
<evidence type="ECO:0000259" key="1">
    <source>
        <dbReference type="Pfam" id="PF06114"/>
    </source>
</evidence>
<dbReference type="OrthoDB" id="42613at2"/>